<comment type="caution">
    <text evidence="2">The sequence shown here is derived from an EMBL/GenBank/DDBJ whole genome shotgun (WGS) entry which is preliminary data.</text>
</comment>
<dbReference type="AlphaFoldDB" id="A0A4U5NEF6"/>
<evidence type="ECO:0000313" key="2">
    <source>
        <dbReference type="EMBL" id="TKR81016.1"/>
    </source>
</evidence>
<accession>A0A4U5NEF6</accession>
<dbReference type="Proteomes" id="UP000298663">
    <property type="component" value="Unassembled WGS sequence"/>
</dbReference>
<evidence type="ECO:0000313" key="3">
    <source>
        <dbReference type="Proteomes" id="UP000298663"/>
    </source>
</evidence>
<proteinExistence type="predicted"/>
<reference evidence="2 3" key="1">
    <citation type="journal article" date="2015" name="Genome Biol.">
        <title>Comparative genomics of Steinernema reveals deeply conserved gene regulatory networks.</title>
        <authorList>
            <person name="Dillman A.R."/>
            <person name="Macchietto M."/>
            <person name="Porter C.F."/>
            <person name="Rogers A."/>
            <person name="Williams B."/>
            <person name="Antoshechkin I."/>
            <person name="Lee M.M."/>
            <person name="Goodwin Z."/>
            <person name="Lu X."/>
            <person name="Lewis E.E."/>
            <person name="Goodrich-Blair H."/>
            <person name="Stock S.P."/>
            <person name="Adams B.J."/>
            <person name="Sternberg P.W."/>
            <person name="Mortazavi A."/>
        </authorList>
    </citation>
    <scope>NUCLEOTIDE SEQUENCE [LARGE SCALE GENOMIC DNA]</scope>
    <source>
        <strain evidence="2 3">ALL</strain>
    </source>
</reference>
<evidence type="ECO:0000256" key="1">
    <source>
        <dbReference type="SAM" id="MobiDB-lite"/>
    </source>
</evidence>
<feature type="region of interest" description="Disordered" evidence="1">
    <location>
        <begin position="1"/>
        <end position="24"/>
    </location>
</feature>
<gene>
    <name evidence="2" type="ORF">L596_014964</name>
</gene>
<keyword evidence="3" id="KW-1185">Reference proteome</keyword>
<protein>
    <submittedName>
        <fullName evidence="2">Uncharacterized protein</fullName>
    </submittedName>
</protein>
<reference evidence="2 3" key="2">
    <citation type="journal article" date="2019" name="G3 (Bethesda)">
        <title>Hybrid Assembly of the Genome of the Entomopathogenic Nematode Steinernema carpocapsae Identifies the X-Chromosome.</title>
        <authorList>
            <person name="Serra L."/>
            <person name="Macchietto M."/>
            <person name="Macias-Munoz A."/>
            <person name="McGill C.J."/>
            <person name="Rodriguez I.M."/>
            <person name="Rodriguez B."/>
            <person name="Murad R."/>
            <person name="Mortazavi A."/>
        </authorList>
    </citation>
    <scope>NUCLEOTIDE SEQUENCE [LARGE SCALE GENOMIC DNA]</scope>
    <source>
        <strain evidence="2 3">ALL</strain>
    </source>
</reference>
<sequence>MQRESILSRDPLLRPPKSRTSSVVSNLLRHSTAAIRLEPSFAGRRAPKSRKSIDCGDHWERELSVDGTAPCAPRPLLSVSLFCISTSTKKACWLPGYFQDPRRQSSKPGTRPAPSVGSSLSVAILFTDRICCRFVAACRPDLADPRSKSAVDAPSHLSFRFRSRYLQPHSSTFAEMRCPKIAFKTPEGLRWSRCPVVIFP</sequence>
<name>A0A4U5NEF6_STECR</name>
<organism evidence="2 3">
    <name type="scientific">Steinernema carpocapsae</name>
    <name type="common">Entomopathogenic nematode</name>
    <dbReference type="NCBI Taxonomy" id="34508"/>
    <lineage>
        <taxon>Eukaryota</taxon>
        <taxon>Metazoa</taxon>
        <taxon>Ecdysozoa</taxon>
        <taxon>Nematoda</taxon>
        <taxon>Chromadorea</taxon>
        <taxon>Rhabditida</taxon>
        <taxon>Tylenchina</taxon>
        <taxon>Panagrolaimomorpha</taxon>
        <taxon>Strongyloidoidea</taxon>
        <taxon>Steinernematidae</taxon>
        <taxon>Steinernema</taxon>
    </lineage>
</organism>
<dbReference type="EMBL" id="AZBU02000004">
    <property type="protein sequence ID" value="TKR81016.1"/>
    <property type="molecule type" value="Genomic_DNA"/>
</dbReference>